<comment type="similarity">
    <text evidence="2">Belongs to the fl(2)d family.</text>
</comment>
<evidence type="ECO:0000313" key="9">
    <source>
        <dbReference type="Proteomes" id="UP000217199"/>
    </source>
</evidence>
<dbReference type="GO" id="GO:0008380">
    <property type="term" value="P:RNA splicing"/>
    <property type="evidence" value="ECO:0007669"/>
    <property type="project" value="UniProtKB-KW"/>
</dbReference>
<evidence type="ECO:0000256" key="3">
    <source>
        <dbReference type="ARBA" id="ARBA00022664"/>
    </source>
</evidence>
<feature type="compositionally biased region" description="Polar residues" evidence="7">
    <location>
        <begin position="154"/>
        <end position="168"/>
    </location>
</feature>
<dbReference type="EMBL" id="NBII01000003">
    <property type="protein sequence ID" value="PAV20956.1"/>
    <property type="molecule type" value="Genomic_DNA"/>
</dbReference>
<dbReference type="GO" id="GO:0016556">
    <property type="term" value="P:mRNA modification"/>
    <property type="evidence" value="ECO:0007669"/>
    <property type="project" value="InterPro"/>
</dbReference>
<evidence type="ECO:0000256" key="6">
    <source>
        <dbReference type="SAM" id="Coils"/>
    </source>
</evidence>
<feature type="compositionally biased region" description="Basic and acidic residues" evidence="7">
    <location>
        <begin position="138"/>
        <end position="153"/>
    </location>
</feature>
<dbReference type="GO" id="GO:0000381">
    <property type="term" value="P:regulation of alternative mRNA splicing, via spliceosome"/>
    <property type="evidence" value="ECO:0007669"/>
    <property type="project" value="InterPro"/>
</dbReference>
<evidence type="ECO:0000256" key="5">
    <source>
        <dbReference type="ARBA" id="ARBA00023242"/>
    </source>
</evidence>
<keyword evidence="3" id="KW-0507">mRNA processing</keyword>
<feature type="compositionally biased region" description="Polar residues" evidence="7">
    <location>
        <begin position="198"/>
        <end position="210"/>
    </location>
</feature>
<feature type="compositionally biased region" description="Basic and acidic residues" evidence="7">
    <location>
        <begin position="212"/>
        <end position="303"/>
    </location>
</feature>
<keyword evidence="9" id="KW-1185">Reference proteome</keyword>
<dbReference type="STRING" id="2282107.A0A286UMY0"/>
<evidence type="ECO:0000313" key="8">
    <source>
        <dbReference type="EMBL" id="PAV20956.1"/>
    </source>
</evidence>
<evidence type="ECO:0000256" key="1">
    <source>
        <dbReference type="ARBA" id="ARBA00004123"/>
    </source>
</evidence>
<accession>A0A286UMY0</accession>
<dbReference type="OrthoDB" id="3363802at2759"/>
<feature type="coiled-coil region" evidence="6">
    <location>
        <begin position="8"/>
        <end position="35"/>
    </location>
</feature>
<evidence type="ECO:0000256" key="4">
    <source>
        <dbReference type="ARBA" id="ARBA00023187"/>
    </source>
</evidence>
<keyword evidence="6" id="KW-0175">Coiled coil</keyword>
<evidence type="ECO:0000256" key="2">
    <source>
        <dbReference type="ARBA" id="ARBA00010313"/>
    </source>
</evidence>
<dbReference type="InterPro" id="IPR033757">
    <property type="entry name" value="WTAP"/>
</dbReference>
<sequence length="337" mass="38945">METPSLREIELETLLRERESQLADLTDEVSQLRRFIINQPISSGSDPVSLPPALMALLQAHMKDEQSQGTQSSSTMTTALLQRTRVLQEENDELYQLLRTVSKLERALKESHSTVSSLSDELDKAYSSFLAQQKFNDTHQLEHESRSPSREQNRSAPTDSPRLSNNGDLKSLPTGPRAHKKPRLSENSRPSPAHSPAPNLSHSNSNSNTYPSRRERSPRDERRSPTKEARMDTDEDIKTARDRSRDRGSKDKQRDRNWSKERSRDHRERDRGRDRDSNRQRVGDKDRERDRDRDRSRRNESRGSHGHGGHGVYLIMYTDFLFLSYSFSLSLSFPFYI</sequence>
<feature type="region of interest" description="Disordered" evidence="7">
    <location>
        <begin position="138"/>
        <end position="310"/>
    </location>
</feature>
<name>A0A286UMY0_9AGAM</name>
<dbReference type="AlphaFoldDB" id="A0A286UMY0"/>
<dbReference type="GO" id="GO:0006397">
    <property type="term" value="P:mRNA processing"/>
    <property type="evidence" value="ECO:0007669"/>
    <property type="project" value="UniProtKB-KW"/>
</dbReference>
<keyword evidence="5" id="KW-0539">Nucleus</keyword>
<comment type="subcellular location">
    <subcellularLocation>
        <location evidence="1">Nucleus</location>
    </subcellularLocation>
</comment>
<keyword evidence="4" id="KW-0508">mRNA splicing</keyword>
<comment type="caution">
    <text evidence="8">The sequence shown here is derived from an EMBL/GenBank/DDBJ whole genome shotgun (WGS) entry which is preliminary data.</text>
</comment>
<organism evidence="8 9">
    <name type="scientific">Pyrrhoderma noxium</name>
    <dbReference type="NCBI Taxonomy" id="2282107"/>
    <lineage>
        <taxon>Eukaryota</taxon>
        <taxon>Fungi</taxon>
        <taxon>Dikarya</taxon>
        <taxon>Basidiomycota</taxon>
        <taxon>Agaricomycotina</taxon>
        <taxon>Agaricomycetes</taxon>
        <taxon>Hymenochaetales</taxon>
        <taxon>Hymenochaetaceae</taxon>
        <taxon>Pyrrhoderma</taxon>
    </lineage>
</organism>
<reference evidence="8 9" key="1">
    <citation type="journal article" date="2017" name="Mol. Ecol.">
        <title>Comparative and population genomic landscape of Phellinus noxius: A hypervariable fungus causing root rot in trees.</title>
        <authorList>
            <person name="Chung C.L."/>
            <person name="Lee T.J."/>
            <person name="Akiba M."/>
            <person name="Lee H.H."/>
            <person name="Kuo T.H."/>
            <person name="Liu D."/>
            <person name="Ke H.M."/>
            <person name="Yokoi T."/>
            <person name="Roa M.B."/>
            <person name="Lu M.J."/>
            <person name="Chang Y.Y."/>
            <person name="Ann P.J."/>
            <person name="Tsai J.N."/>
            <person name="Chen C.Y."/>
            <person name="Tzean S.S."/>
            <person name="Ota Y."/>
            <person name="Hattori T."/>
            <person name="Sahashi N."/>
            <person name="Liou R.F."/>
            <person name="Kikuchi T."/>
            <person name="Tsai I.J."/>
        </authorList>
    </citation>
    <scope>NUCLEOTIDE SEQUENCE [LARGE SCALE GENOMIC DNA]</scope>
    <source>
        <strain evidence="8 9">FFPRI411160</strain>
    </source>
</reference>
<proteinExistence type="inferred from homology"/>
<dbReference type="InParanoid" id="A0A286UMY0"/>
<protein>
    <submittedName>
        <fullName evidence="8">Uncharacterized protein</fullName>
    </submittedName>
</protein>
<gene>
    <name evidence="8" type="ORF">PNOK_0358300</name>
</gene>
<evidence type="ECO:0000256" key="7">
    <source>
        <dbReference type="SAM" id="MobiDB-lite"/>
    </source>
</evidence>
<dbReference type="Pfam" id="PF17098">
    <property type="entry name" value="Wtap"/>
    <property type="match status" value="1"/>
</dbReference>
<dbReference type="GO" id="GO:0005634">
    <property type="term" value="C:nucleus"/>
    <property type="evidence" value="ECO:0007669"/>
    <property type="project" value="UniProtKB-SubCell"/>
</dbReference>
<dbReference type="Proteomes" id="UP000217199">
    <property type="component" value="Unassembled WGS sequence"/>
</dbReference>